<dbReference type="CDD" id="cd04301">
    <property type="entry name" value="NAT_SF"/>
    <property type="match status" value="1"/>
</dbReference>
<organism evidence="3 4">
    <name type="scientific">Cryptosporangium phraense</name>
    <dbReference type="NCBI Taxonomy" id="2593070"/>
    <lineage>
        <taxon>Bacteria</taxon>
        <taxon>Bacillati</taxon>
        <taxon>Actinomycetota</taxon>
        <taxon>Actinomycetes</taxon>
        <taxon>Cryptosporangiales</taxon>
        <taxon>Cryptosporangiaceae</taxon>
        <taxon>Cryptosporangium</taxon>
    </lineage>
</organism>
<dbReference type="Gene3D" id="3.40.630.30">
    <property type="match status" value="1"/>
</dbReference>
<feature type="transmembrane region" description="Helical" evidence="1">
    <location>
        <begin position="208"/>
        <end position="229"/>
    </location>
</feature>
<dbReference type="SUPFAM" id="SSF55729">
    <property type="entry name" value="Acyl-CoA N-acyltransferases (Nat)"/>
    <property type="match status" value="1"/>
</dbReference>
<protein>
    <submittedName>
        <fullName evidence="3">GNAT family N-acetyltransferase</fullName>
    </submittedName>
</protein>
<feature type="domain" description="N-acetyltransferase" evidence="2">
    <location>
        <begin position="3"/>
        <end position="137"/>
    </location>
</feature>
<keyword evidence="3" id="KW-0808">Transferase</keyword>
<evidence type="ECO:0000313" key="3">
    <source>
        <dbReference type="EMBL" id="TQS47015.1"/>
    </source>
</evidence>
<gene>
    <name evidence="3" type="ORF">FL583_01770</name>
</gene>
<keyword evidence="1" id="KW-0472">Membrane</keyword>
<keyword evidence="1" id="KW-1133">Transmembrane helix</keyword>
<dbReference type="EMBL" id="VIRS01000001">
    <property type="protein sequence ID" value="TQS47015.1"/>
    <property type="molecule type" value="Genomic_DNA"/>
</dbReference>
<keyword evidence="1" id="KW-0812">Transmembrane</keyword>
<dbReference type="OrthoDB" id="3508882at2"/>
<dbReference type="InParanoid" id="A0A545B2D7"/>
<reference evidence="3 4" key="1">
    <citation type="submission" date="2019-07" db="EMBL/GenBank/DDBJ databases">
        <title>Cryptosporangium phraense sp. nov., isolated from plant litter.</title>
        <authorList>
            <person name="Suriyachadkun C."/>
        </authorList>
    </citation>
    <scope>NUCLEOTIDE SEQUENCE [LARGE SCALE GENOMIC DNA]</scope>
    <source>
        <strain evidence="3 4">A-T 5661</strain>
    </source>
</reference>
<evidence type="ECO:0000259" key="2">
    <source>
        <dbReference type="PROSITE" id="PS51186"/>
    </source>
</evidence>
<proteinExistence type="predicted"/>
<dbReference type="AlphaFoldDB" id="A0A545B2D7"/>
<evidence type="ECO:0000256" key="1">
    <source>
        <dbReference type="SAM" id="Phobius"/>
    </source>
</evidence>
<dbReference type="RefSeq" id="WP_142702633.1">
    <property type="nucleotide sequence ID" value="NZ_VIRS01000001.1"/>
</dbReference>
<dbReference type="InterPro" id="IPR016181">
    <property type="entry name" value="Acyl_CoA_acyltransferase"/>
</dbReference>
<dbReference type="InterPro" id="IPR000182">
    <property type="entry name" value="GNAT_dom"/>
</dbReference>
<comment type="caution">
    <text evidence="3">The sequence shown here is derived from an EMBL/GenBank/DDBJ whole genome shotgun (WGS) entry which is preliminary data.</text>
</comment>
<keyword evidence="4" id="KW-1185">Reference proteome</keyword>
<dbReference type="Proteomes" id="UP000317982">
    <property type="component" value="Unassembled WGS sequence"/>
</dbReference>
<accession>A0A545B2D7</accession>
<evidence type="ECO:0000313" key="4">
    <source>
        <dbReference type="Proteomes" id="UP000317982"/>
    </source>
</evidence>
<name>A0A545B2D7_9ACTN</name>
<dbReference type="PROSITE" id="PS51186">
    <property type="entry name" value="GNAT"/>
    <property type="match status" value="1"/>
</dbReference>
<dbReference type="GO" id="GO:0016747">
    <property type="term" value="F:acyltransferase activity, transferring groups other than amino-acyl groups"/>
    <property type="evidence" value="ECO:0007669"/>
    <property type="project" value="InterPro"/>
</dbReference>
<sequence length="271" mass="28245">MTVQVRAVTPVDLPGIRAISRATDQPDTESGVEAAYVELILTIGRAVAARGSEVLGWAGEVPTPSGTLLTDLFVDPAVHARGVGSALLRAMWPAPAGGRYTFSSKHPAALPLYVRAGLVPSWPLLYLSGPADRLPLGVLRVDRVDARTAAAAVARLTGWGRPRTPLFEYWTRADDATALVVRDGSRLVAAGVGSPAVLTHLTCPDRGMAAGALYAAVAALGTAAITFALPGPHPAMRTLLACGFRIDDFDVHMRTPDVTLPIGGVYSPGLG</sequence>